<feature type="transmembrane region" description="Helical" evidence="3">
    <location>
        <begin position="101"/>
        <end position="122"/>
    </location>
</feature>
<evidence type="ECO:0000256" key="2">
    <source>
        <dbReference type="ARBA" id="ARBA00022989"/>
    </source>
</evidence>
<keyword evidence="3" id="KW-0472">Membrane</keyword>
<keyword evidence="1 3" id="KW-0812">Transmembrane</keyword>
<dbReference type="AlphaFoldDB" id="A0A926DM09"/>
<dbReference type="PANTHER" id="PTHR37815">
    <property type="entry name" value="UPF0397 PROTEIN BC_2624-RELATED"/>
    <property type="match status" value="1"/>
</dbReference>
<name>A0A926DM09_9FIRM</name>
<comment type="caution">
    <text evidence="4">The sequence shown here is derived from an EMBL/GenBank/DDBJ whole genome shotgun (WGS) entry which is preliminary data.</text>
</comment>
<organism evidence="4 5">
    <name type="scientific">Congzhengia minquanensis</name>
    <dbReference type="NCBI Taxonomy" id="2763657"/>
    <lineage>
        <taxon>Bacteria</taxon>
        <taxon>Bacillati</taxon>
        <taxon>Bacillota</taxon>
        <taxon>Clostridia</taxon>
        <taxon>Eubacteriales</taxon>
        <taxon>Oscillospiraceae</taxon>
        <taxon>Congzhengia</taxon>
    </lineage>
</organism>
<feature type="transmembrane region" description="Helical" evidence="3">
    <location>
        <begin position="72"/>
        <end position="94"/>
    </location>
</feature>
<dbReference type="RefSeq" id="WP_249311651.1">
    <property type="nucleotide sequence ID" value="NZ_JACRSU010000002.1"/>
</dbReference>
<dbReference type="GO" id="GO:0016020">
    <property type="term" value="C:membrane"/>
    <property type="evidence" value="ECO:0007669"/>
    <property type="project" value="InterPro"/>
</dbReference>
<keyword evidence="5" id="KW-1185">Reference proteome</keyword>
<feature type="transmembrane region" description="Helical" evidence="3">
    <location>
        <begin position="38"/>
        <end position="66"/>
    </location>
</feature>
<feature type="transmembrane region" description="Helical" evidence="3">
    <location>
        <begin position="134"/>
        <end position="155"/>
    </location>
</feature>
<dbReference type="Pfam" id="PF07155">
    <property type="entry name" value="ECF-ribofla_trS"/>
    <property type="match status" value="1"/>
</dbReference>
<accession>A0A926DM09</accession>
<dbReference type="EMBL" id="JACRSU010000002">
    <property type="protein sequence ID" value="MBC8540463.1"/>
    <property type="molecule type" value="Genomic_DNA"/>
</dbReference>
<protein>
    <submittedName>
        <fullName evidence="4">ECF transporter S component</fullName>
    </submittedName>
</protein>
<evidence type="ECO:0000313" key="4">
    <source>
        <dbReference type="EMBL" id="MBC8540463.1"/>
    </source>
</evidence>
<keyword evidence="2 3" id="KW-1133">Transmembrane helix</keyword>
<dbReference type="Proteomes" id="UP000611762">
    <property type="component" value="Unassembled WGS sequence"/>
</dbReference>
<feature type="transmembrane region" description="Helical" evidence="3">
    <location>
        <begin position="6"/>
        <end position="26"/>
    </location>
</feature>
<sequence>MGDKKILKLVIAAMFASLVCVATMVIKIPTPTNGYVNLGDCIVLLSGWLLGPVYGVAAAAIGSMLADLFAGYPVYAAATFVIKGAVALIAWLIFGRKSRGAVLAVVSAVCAEAFMAFAYFVFEWLLMGQGISAAAGIPANLVQGLIGAVLALILLKLFTGSKALSEFFETFKKKN</sequence>
<dbReference type="Gene3D" id="1.10.1760.20">
    <property type="match status" value="1"/>
</dbReference>
<evidence type="ECO:0000256" key="3">
    <source>
        <dbReference type="SAM" id="Phobius"/>
    </source>
</evidence>
<evidence type="ECO:0000313" key="5">
    <source>
        <dbReference type="Proteomes" id="UP000611762"/>
    </source>
</evidence>
<gene>
    <name evidence="4" type="ORF">H8698_05680</name>
</gene>
<proteinExistence type="predicted"/>
<evidence type="ECO:0000256" key="1">
    <source>
        <dbReference type="ARBA" id="ARBA00022692"/>
    </source>
</evidence>
<reference evidence="4" key="1">
    <citation type="submission" date="2020-08" db="EMBL/GenBank/DDBJ databases">
        <title>Genome public.</title>
        <authorList>
            <person name="Liu C."/>
            <person name="Sun Q."/>
        </authorList>
    </citation>
    <scope>NUCLEOTIDE SEQUENCE</scope>
    <source>
        <strain evidence="4">H8</strain>
    </source>
</reference>
<dbReference type="InterPro" id="IPR009825">
    <property type="entry name" value="ECF_substrate-spec-like"/>
</dbReference>
<dbReference type="PANTHER" id="PTHR37815:SF3">
    <property type="entry name" value="UPF0397 PROTEIN SPR0429"/>
    <property type="match status" value="1"/>
</dbReference>